<evidence type="ECO:0000259" key="2">
    <source>
        <dbReference type="SMART" id="SM01406"/>
    </source>
</evidence>
<accession>A0A0K9PBG2</accession>
<dbReference type="InterPro" id="IPR007529">
    <property type="entry name" value="Znf_HIT"/>
</dbReference>
<feature type="domain" description="INO80 complex subunit B-like conserved region" evidence="2">
    <location>
        <begin position="138"/>
        <end position="224"/>
    </location>
</feature>
<feature type="compositionally biased region" description="Polar residues" evidence="1">
    <location>
        <begin position="98"/>
        <end position="117"/>
    </location>
</feature>
<feature type="region of interest" description="Disordered" evidence="1">
    <location>
        <begin position="98"/>
        <end position="149"/>
    </location>
</feature>
<dbReference type="OMA" id="VEDKHDV"/>
<dbReference type="Pfam" id="PF04795">
    <property type="entry name" value="PAPA-1"/>
    <property type="match status" value="1"/>
</dbReference>
<dbReference type="AlphaFoldDB" id="A0A0K9PBG2"/>
<dbReference type="STRING" id="29655.A0A0K9PBG2"/>
<dbReference type="Proteomes" id="UP000036987">
    <property type="component" value="Unassembled WGS sequence"/>
</dbReference>
<organism evidence="3 4">
    <name type="scientific">Zostera marina</name>
    <name type="common">Eelgrass</name>
    <dbReference type="NCBI Taxonomy" id="29655"/>
    <lineage>
        <taxon>Eukaryota</taxon>
        <taxon>Viridiplantae</taxon>
        <taxon>Streptophyta</taxon>
        <taxon>Embryophyta</taxon>
        <taxon>Tracheophyta</taxon>
        <taxon>Spermatophyta</taxon>
        <taxon>Magnoliopsida</taxon>
        <taxon>Liliopsida</taxon>
        <taxon>Zosteraceae</taxon>
        <taxon>Zostera</taxon>
    </lineage>
</organism>
<dbReference type="InterPro" id="IPR029523">
    <property type="entry name" value="INO80B/Ies2"/>
</dbReference>
<evidence type="ECO:0000313" key="4">
    <source>
        <dbReference type="Proteomes" id="UP000036987"/>
    </source>
</evidence>
<name>A0A0K9PBG2_ZOSMR</name>
<dbReference type="GO" id="GO:0006338">
    <property type="term" value="P:chromatin remodeling"/>
    <property type="evidence" value="ECO:0007669"/>
    <property type="project" value="InterPro"/>
</dbReference>
<dbReference type="GO" id="GO:0031011">
    <property type="term" value="C:Ino80 complex"/>
    <property type="evidence" value="ECO:0000318"/>
    <property type="project" value="GO_Central"/>
</dbReference>
<dbReference type="Pfam" id="PF04438">
    <property type="entry name" value="zf-HIT"/>
    <property type="match status" value="1"/>
</dbReference>
<feature type="compositionally biased region" description="Basic and acidic residues" evidence="1">
    <location>
        <begin position="137"/>
        <end position="149"/>
    </location>
</feature>
<feature type="region of interest" description="Disordered" evidence="1">
    <location>
        <begin position="41"/>
        <end position="74"/>
    </location>
</feature>
<proteinExistence type="predicted"/>
<comment type="caution">
    <text evidence="3">The sequence shown here is derived from an EMBL/GenBank/DDBJ whole genome shotgun (WGS) entry which is preliminary data.</text>
</comment>
<gene>
    <name evidence="3" type="ORF">ZOSMA_29G00670</name>
</gene>
<dbReference type="OrthoDB" id="2021186at2759"/>
<dbReference type="EMBL" id="LFYR01000980">
    <property type="protein sequence ID" value="KMZ66418.1"/>
    <property type="molecule type" value="Genomic_DNA"/>
</dbReference>
<evidence type="ECO:0000256" key="1">
    <source>
        <dbReference type="SAM" id="MobiDB-lite"/>
    </source>
</evidence>
<dbReference type="CDD" id="cd23021">
    <property type="entry name" value="zf-HIT_IN80B"/>
    <property type="match status" value="1"/>
</dbReference>
<dbReference type="PANTHER" id="PTHR21561">
    <property type="entry name" value="INO80 COMPLEX SUBUNIT B"/>
    <property type="match status" value="1"/>
</dbReference>
<keyword evidence="4" id="KW-1185">Reference proteome</keyword>
<feature type="compositionally biased region" description="Basic and acidic residues" evidence="1">
    <location>
        <begin position="41"/>
        <end position="55"/>
    </location>
</feature>
<dbReference type="PANTHER" id="PTHR21561:SF25">
    <property type="entry name" value="OS03G0811500 PROTEIN"/>
    <property type="match status" value="1"/>
</dbReference>
<protein>
    <recommendedName>
        <fullName evidence="2">INO80 complex subunit B-like conserved region domain-containing protein</fullName>
    </recommendedName>
</protein>
<dbReference type="SMART" id="SM01406">
    <property type="entry name" value="PAPA-1"/>
    <property type="match status" value="1"/>
</dbReference>
<reference evidence="4" key="1">
    <citation type="journal article" date="2016" name="Nature">
        <title>The genome of the seagrass Zostera marina reveals angiosperm adaptation to the sea.</title>
        <authorList>
            <person name="Olsen J.L."/>
            <person name="Rouze P."/>
            <person name="Verhelst B."/>
            <person name="Lin Y.-C."/>
            <person name="Bayer T."/>
            <person name="Collen J."/>
            <person name="Dattolo E."/>
            <person name="De Paoli E."/>
            <person name="Dittami S."/>
            <person name="Maumus F."/>
            <person name="Michel G."/>
            <person name="Kersting A."/>
            <person name="Lauritano C."/>
            <person name="Lohaus R."/>
            <person name="Toepel M."/>
            <person name="Tonon T."/>
            <person name="Vanneste K."/>
            <person name="Amirebrahimi M."/>
            <person name="Brakel J."/>
            <person name="Bostroem C."/>
            <person name="Chovatia M."/>
            <person name="Grimwood J."/>
            <person name="Jenkins J.W."/>
            <person name="Jueterbock A."/>
            <person name="Mraz A."/>
            <person name="Stam W.T."/>
            <person name="Tice H."/>
            <person name="Bornberg-Bauer E."/>
            <person name="Green P.J."/>
            <person name="Pearson G.A."/>
            <person name="Procaccini G."/>
            <person name="Duarte C.M."/>
            <person name="Schmutz J."/>
            <person name="Reusch T.B.H."/>
            <person name="Van de Peer Y."/>
        </authorList>
    </citation>
    <scope>NUCLEOTIDE SEQUENCE [LARGE SCALE GENOMIC DNA]</scope>
    <source>
        <strain evidence="4">cv. Finnish</strain>
    </source>
</reference>
<evidence type="ECO:0000313" key="3">
    <source>
        <dbReference type="EMBL" id="KMZ66418.1"/>
    </source>
</evidence>
<sequence>MLDEQSDEEDEEEDDEIRYLKKLKLSKVFIRETIDSEVDRHKTILDKETTPDKKNPTTINKKKKSRYEDDDDFHLSYGLKDTKNGEFSMKEMSITTRQRALQISKDGNSGNQKSSIEFPNGLPLAPSRRKRSQLSEAEQKLKKTEAAKKRQIKLENASKELEVETIKKILRGSESSKKRREAKFQNLRQKMAEERIERYKTVPSNMVRYLSGPSGTTLIFSDDVDLSSIFNSKPCSNVRPREKCAGPSCTNPYKYRDSISKLPLCSLQCYKAIQPDTFQVTK</sequence>
<dbReference type="InterPro" id="IPR006880">
    <property type="entry name" value="INO80B_C"/>
</dbReference>